<dbReference type="Proteomes" id="UP000276215">
    <property type="component" value="Unassembled WGS sequence"/>
</dbReference>
<dbReference type="EMBL" id="ML120386">
    <property type="protein sequence ID" value="RPA99647.1"/>
    <property type="molecule type" value="Genomic_DNA"/>
</dbReference>
<keyword evidence="3" id="KW-1185">Reference proteome</keyword>
<feature type="transmembrane region" description="Helical" evidence="1">
    <location>
        <begin position="120"/>
        <end position="138"/>
    </location>
</feature>
<gene>
    <name evidence="2" type="ORF">L873DRAFT_899495</name>
</gene>
<reference evidence="2 3" key="1">
    <citation type="journal article" date="2018" name="Nat. Ecol. Evol.">
        <title>Pezizomycetes genomes reveal the molecular basis of ectomycorrhizal truffle lifestyle.</title>
        <authorList>
            <person name="Murat C."/>
            <person name="Payen T."/>
            <person name="Noel B."/>
            <person name="Kuo A."/>
            <person name="Morin E."/>
            <person name="Chen J."/>
            <person name="Kohler A."/>
            <person name="Krizsan K."/>
            <person name="Balestrini R."/>
            <person name="Da Silva C."/>
            <person name="Montanini B."/>
            <person name="Hainaut M."/>
            <person name="Levati E."/>
            <person name="Barry K.W."/>
            <person name="Belfiori B."/>
            <person name="Cichocki N."/>
            <person name="Clum A."/>
            <person name="Dockter R.B."/>
            <person name="Fauchery L."/>
            <person name="Guy J."/>
            <person name="Iotti M."/>
            <person name="Le Tacon F."/>
            <person name="Lindquist E.A."/>
            <person name="Lipzen A."/>
            <person name="Malagnac F."/>
            <person name="Mello A."/>
            <person name="Molinier V."/>
            <person name="Miyauchi S."/>
            <person name="Poulain J."/>
            <person name="Riccioni C."/>
            <person name="Rubini A."/>
            <person name="Sitrit Y."/>
            <person name="Splivallo R."/>
            <person name="Traeger S."/>
            <person name="Wang M."/>
            <person name="Zifcakova L."/>
            <person name="Wipf D."/>
            <person name="Zambonelli A."/>
            <person name="Paolocci F."/>
            <person name="Nowrousian M."/>
            <person name="Ottonello S."/>
            <person name="Baldrian P."/>
            <person name="Spatafora J.W."/>
            <person name="Henrissat B."/>
            <person name="Nagy L.G."/>
            <person name="Aury J.M."/>
            <person name="Wincker P."/>
            <person name="Grigoriev I.V."/>
            <person name="Bonfante P."/>
            <person name="Martin F.M."/>
        </authorList>
    </citation>
    <scope>NUCLEOTIDE SEQUENCE [LARGE SCALE GENOMIC DNA]</scope>
    <source>
        <strain evidence="2 3">120613-1</strain>
    </source>
</reference>
<evidence type="ECO:0000313" key="2">
    <source>
        <dbReference type="EMBL" id="RPA99647.1"/>
    </source>
</evidence>
<keyword evidence="1" id="KW-0812">Transmembrane</keyword>
<keyword evidence="1" id="KW-1133">Transmembrane helix</keyword>
<dbReference type="AlphaFoldDB" id="A0A3N4JQW1"/>
<organism evidence="2 3">
    <name type="scientific">Choiromyces venosus 120613-1</name>
    <dbReference type="NCBI Taxonomy" id="1336337"/>
    <lineage>
        <taxon>Eukaryota</taxon>
        <taxon>Fungi</taxon>
        <taxon>Dikarya</taxon>
        <taxon>Ascomycota</taxon>
        <taxon>Pezizomycotina</taxon>
        <taxon>Pezizomycetes</taxon>
        <taxon>Pezizales</taxon>
        <taxon>Tuberaceae</taxon>
        <taxon>Choiromyces</taxon>
    </lineage>
</organism>
<sequence>MKLQFYLLGVMGLGIGGGGGVLAQSLTPAGIITSPPPTPSPTSISSSQITLGMCDATEDFCGRSKTTTTRSTSVSGCPRSICADYINECGEWYGGCLYVYSIILFAVQRRMKKRELNIDFGLLLVLIRLALAGVFGQLSPSHRARLPPLLPPALEASVRTM</sequence>
<dbReference type="STRING" id="1336337.A0A3N4JQW1"/>
<dbReference type="OrthoDB" id="3924764at2759"/>
<protein>
    <submittedName>
        <fullName evidence="2">Uncharacterized protein</fullName>
    </submittedName>
</protein>
<name>A0A3N4JQW1_9PEZI</name>
<accession>A0A3N4JQW1</accession>
<keyword evidence="1" id="KW-0472">Membrane</keyword>
<feature type="transmembrane region" description="Helical" evidence="1">
    <location>
        <begin position="92"/>
        <end position="108"/>
    </location>
</feature>
<proteinExistence type="predicted"/>
<evidence type="ECO:0000313" key="3">
    <source>
        <dbReference type="Proteomes" id="UP000276215"/>
    </source>
</evidence>
<evidence type="ECO:0000256" key="1">
    <source>
        <dbReference type="SAM" id="Phobius"/>
    </source>
</evidence>